<proteinExistence type="predicted"/>
<keyword evidence="2" id="KW-1185">Reference proteome</keyword>
<reference evidence="1 2" key="1">
    <citation type="journal article" date="2016" name="Mol. Biol. Evol.">
        <title>Comparative Genomics of Early-Diverging Mushroom-Forming Fungi Provides Insights into the Origins of Lignocellulose Decay Capabilities.</title>
        <authorList>
            <person name="Nagy L.G."/>
            <person name="Riley R."/>
            <person name="Tritt A."/>
            <person name="Adam C."/>
            <person name="Daum C."/>
            <person name="Floudas D."/>
            <person name="Sun H."/>
            <person name="Yadav J.S."/>
            <person name="Pangilinan J."/>
            <person name="Larsson K.H."/>
            <person name="Matsuura K."/>
            <person name="Barry K."/>
            <person name="Labutti K."/>
            <person name="Kuo R."/>
            <person name="Ohm R.A."/>
            <person name="Bhattacharya S.S."/>
            <person name="Shirouzu T."/>
            <person name="Yoshinaga Y."/>
            <person name="Martin F.M."/>
            <person name="Grigoriev I.V."/>
            <person name="Hibbett D.S."/>
        </authorList>
    </citation>
    <scope>NUCLEOTIDE SEQUENCE [LARGE SCALE GENOMIC DNA]</scope>
    <source>
        <strain evidence="1 2">93-53</strain>
    </source>
</reference>
<dbReference type="Gene3D" id="3.80.10.10">
    <property type="entry name" value="Ribonuclease Inhibitor"/>
    <property type="match status" value="1"/>
</dbReference>
<dbReference type="STRING" id="1314785.A0A165DZ25"/>
<dbReference type="AlphaFoldDB" id="A0A165DZ25"/>
<dbReference type="InParanoid" id="A0A165DZ25"/>
<evidence type="ECO:0008006" key="3">
    <source>
        <dbReference type="Google" id="ProtNLM"/>
    </source>
</evidence>
<dbReference type="EMBL" id="KV427627">
    <property type="protein sequence ID" value="KZT05927.1"/>
    <property type="molecule type" value="Genomic_DNA"/>
</dbReference>
<dbReference type="GeneID" id="63821514"/>
<organism evidence="1 2">
    <name type="scientific">Laetiporus sulphureus 93-53</name>
    <dbReference type="NCBI Taxonomy" id="1314785"/>
    <lineage>
        <taxon>Eukaryota</taxon>
        <taxon>Fungi</taxon>
        <taxon>Dikarya</taxon>
        <taxon>Basidiomycota</taxon>
        <taxon>Agaricomycotina</taxon>
        <taxon>Agaricomycetes</taxon>
        <taxon>Polyporales</taxon>
        <taxon>Laetiporus</taxon>
    </lineage>
</organism>
<sequence>MATAERLPIELLLHIFELAVENESLFDHALPTSMVESSWVKSETYHGCRWWLKSPQESLDAMQKMSYYTAKAIIATCKAWRSLGSEVLFRFLHFTNPTCLLQVCSIMDRDHTLGWRTKRLQISRYYASYGATMDEMQNSLISIIQHCPNLEIFVATWPIPSALTAVIDALCTFCSNALRTIHLHIPNTSVAKAILMLEFLPNLSSLHLEVDGPPVESSELGSASNLTLVLPALRQLSLKGLFQDFLEQATGWDLPALETVSLDFLGHREDLPDIMEFLASHGPKLTYLDINCIPPLDVATILDLCPLLKTFAFNFDWRLESAEGENFGVGTLVHRPHQNIATIGCHQLLHAFGVGEAAKYTHVDPFATYIIRRRNDMNFATLRKKDFPRLQRVRVLSRTLLRDLESANGPDGMSFKRWEQWWEQCTSQGIRLEDCTGNLLGNLPEVEEYEDEEEVEERKMEPFRELLQQCRQMSTTQ</sequence>
<dbReference type="RefSeq" id="XP_040763667.1">
    <property type="nucleotide sequence ID" value="XM_040904484.1"/>
</dbReference>
<evidence type="ECO:0000313" key="1">
    <source>
        <dbReference type="EMBL" id="KZT05927.1"/>
    </source>
</evidence>
<accession>A0A165DZ25</accession>
<dbReference type="OrthoDB" id="5345779at2759"/>
<dbReference type="Proteomes" id="UP000076871">
    <property type="component" value="Unassembled WGS sequence"/>
</dbReference>
<evidence type="ECO:0000313" key="2">
    <source>
        <dbReference type="Proteomes" id="UP000076871"/>
    </source>
</evidence>
<gene>
    <name evidence="1" type="ORF">LAESUDRAFT_654509</name>
</gene>
<dbReference type="SUPFAM" id="SSF52047">
    <property type="entry name" value="RNI-like"/>
    <property type="match status" value="1"/>
</dbReference>
<protein>
    <recommendedName>
        <fullName evidence="3">F-box domain-containing protein</fullName>
    </recommendedName>
</protein>
<dbReference type="InterPro" id="IPR032675">
    <property type="entry name" value="LRR_dom_sf"/>
</dbReference>
<name>A0A165DZ25_9APHY</name>